<sequence length="504" mass="56956">MKKALFTTPIFYVNAKPHIGHLHSIVLADTAARWSKFWGTPSAMVTGTDEHGTKVANAAAAANQQPKQFVDTLSKTFKDLSDKAKINYDRFIRTTDPDHEEQARQVWTTLQEKGLIYKGKHQGWYCISDETFYSETELEDRPEGKFSKESGNPVEWYEETNYFFALSKLQPQLKELYESSPTFVLPSGRHQQLATELATQPLTDLSISRPAARCPWGIKVPGDSSQTMYVWFEALINYLTAAKSLGIPWPAHTHVIGKDIMRFHGIYWPAFLLGAGLEVPKHVVIHPHWTIEGSKMSKSKNNVVDPMEAIDEFGNDTVRYFLLHDSSLDHDTPYSADRIVERHNVNLVNKLSNLFARVCGPKFSISESKVQSIPNWSAQAKHNELIEQLRELPEIVNGYVENFEFSRALSKLNDAAMAVNVYFQDTEPWAAEDAVQQTVVATTADSCRIIAILLQPFCPDYSAKMLDRLAVHPEKRSVEYARVGADSSFGENANRKGDFVLQRL</sequence>
<gene>
    <name evidence="13" type="ORF">B9G98_03434</name>
</gene>
<evidence type="ECO:0000313" key="13">
    <source>
        <dbReference type="EMBL" id="PRT55814.1"/>
    </source>
</evidence>
<dbReference type="Gene3D" id="1.10.730.10">
    <property type="entry name" value="Isoleucyl-tRNA Synthetase, Domain 1"/>
    <property type="match status" value="1"/>
</dbReference>
<evidence type="ECO:0000256" key="4">
    <source>
        <dbReference type="ARBA" id="ARBA00022741"/>
    </source>
</evidence>
<dbReference type="InterPro" id="IPR033911">
    <property type="entry name" value="MetRS_core"/>
</dbReference>
<dbReference type="InterPro" id="IPR014729">
    <property type="entry name" value="Rossmann-like_a/b/a_fold"/>
</dbReference>
<evidence type="ECO:0000256" key="1">
    <source>
        <dbReference type="ARBA" id="ARBA00005594"/>
    </source>
</evidence>
<organism evidence="13 14">
    <name type="scientific">Wickerhamiella sorbophila</name>
    <dbReference type="NCBI Taxonomy" id="45607"/>
    <lineage>
        <taxon>Eukaryota</taxon>
        <taxon>Fungi</taxon>
        <taxon>Dikarya</taxon>
        <taxon>Ascomycota</taxon>
        <taxon>Saccharomycotina</taxon>
        <taxon>Dipodascomycetes</taxon>
        <taxon>Dipodascales</taxon>
        <taxon>Trichomonascaceae</taxon>
        <taxon>Wickerhamiella</taxon>
    </lineage>
</organism>
<feature type="domain" description="Methionyl/Leucyl tRNA synthetase" evidence="11">
    <location>
        <begin position="5"/>
        <end position="358"/>
    </location>
</feature>
<evidence type="ECO:0000256" key="10">
    <source>
        <dbReference type="RuleBase" id="RU363039"/>
    </source>
</evidence>
<dbReference type="NCBIfam" id="TIGR00398">
    <property type="entry name" value="metG"/>
    <property type="match status" value="1"/>
</dbReference>
<keyword evidence="3 10" id="KW-0436">Ligase</keyword>
<dbReference type="GO" id="GO:0006431">
    <property type="term" value="P:methionyl-tRNA aminoacylation"/>
    <property type="evidence" value="ECO:0007669"/>
    <property type="project" value="InterPro"/>
</dbReference>
<dbReference type="EMBL" id="NDIQ01000022">
    <property type="protein sequence ID" value="PRT55814.1"/>
    <property type="molecule type" value="Genomic_DNA"/>
</dbReference>
<dbReference type="GO" id="GO:0005524">
    <property type="term" value="F:ATP binding"/>
    <property type="evidence" value="ECO:0007669"/>
    <property type="project" value="UniProtKB-KW"/>
</dbReference>
<dbReference type="InterPro" id="IPR041872">
    <property type="entry name" value="Anticodon_Met"/>
</dbReference>
<keyword evidence="7 10" id="KW-0030">Aminoacyl-tRNA synthetase</keyword>
<dbReference type="InterPro" id="IPR009080">
    <property type="entry name" value="tRNAsynth_Ia_anticodon-bd"/>
</dbReference>
<comment type="similarity">
    <text evidence="1 10">Belongs to the class-I aminoacyl-tRNA synthetase family.</text>
</comment>
<dbReference type="FunFam" id="2.170.220.10:FF:000001">
    <property type="entry name" value="methionine--tRNA ligase, mitochondrial"/>
    <property type="match status" value="1"/>
</dbReference>
<dbReference type="AlphaFoldDB" id="A0A2T0FLE6"/>
<evidence type="ECO:0000259" key="12">
    <source>
        <dbReference type="Pfam" id="PF19303"/>
    </source>
</evidence>
<dbReference type="InterPro" id="IPR023457">
    <property type="entry name" value="Met-tRNA_synth_2"/>
</dbReference>
<dbReference type="InterPro" id="IPR015413">
    <property type="entry name" value="Methionyl/Leucyl_tRNA_Synth"/>
</dbReference>
<dbReference type="EC" id="6.1.1.10" evidence="2"/>
<evidence type="ECO:0000256" key="7">
    <source>
        <dbReference type="ARBA" id="ARBA00023146"/>
    </source>
</evidence>
<dbReference type="PANTHER" id="PTHR43326">
    <property type="entry name" value="METHIONYL-TRNA SYNTHETASE"/>
    <property type="match status" value="1"/>
</dbReference>
<proteinExistence type="inferred from homology"/>
<dbReference type="Proteomes" id="UP000238350">
    <property type="component" value="Unassembled WGS sequence"/>
</dbReference>
<dbReference type="GeneID" id="36517182"/>
<dbReference type="InterPro" id="IPR014758">
    <property type="entry name" value="Met-tRNA_synth"/>
</dbReference>
<dbReference type="PRINTS" id="PR01041">
    <property type="entry name" value="TRNASYNTHMET"/>
</dbReference>
<accession>A0A2T0FLE6</accession>
<dbReference type="RefSeq" id="XP_024665759.1">
    <property type="nucleotide sequence ID" value="XM_024809991.1"/>
</dbReference>
<dbReference type="SUPFAM" id="SSF47323">
    <property type="entry name" value="Anticodon-binding domain of a subclass of class I aminoacyl-tRNA synthetases"/>
    <property type="match status" value="1"/>
</dbReference>
<keyword evidence="5 10" id="KW-0067">ATP-binding</keyword>
<evidence type="ECO:0000256" key="8">
    <source>
        <dbReference type="ARBA" id="ARBA00047364"/>
    </source>
</evidence>
<dbReference type="STRING" id="45607.A0A2T0FLE6"/>
<dbReference type="GO" id="GO:0005739">
    <property type="term" value="C:mitochondrion"/>
    <property type="evidence" value="ECO:0007669"/>
    <property type="project" value="UniProtKB-ARBA"/>
</dbReference>
<evidence type="ECO:0000259" key="11">
    <source>
        <dbReference type="Pfam" id="PF09334"/>
    </source>
</evidence>
<dbReference type="Pfam" id="PF19303">
    <property type="entry name" value="Anticodon_3"/>
    <property type="match status" value="1"/>
</dbReference>
<comment type="catalytic activity">
    <reaction evidence="8">
        <text>tRNA(Met) + L-methionine + ATP = L-methionyl-tRNA(Met) + AMP + diphosphate</text>
        <dbReference type="Rhea" id="RHEA:13481"/>
        <dbReference type="Rhea" id="RHEA-COMP:9667"/>
        <dbReference type="Rhea" id="RHEA-COMP:9698"/>
        <dbReference type="ChEBI" id="CHEBI:30616"/>
        <dbReference type="ChEBI" id="CHEBI:33019"/>
        <dbReference type="ChEBI" id="CHEBI:57844"/>
        <dbReference type="ChEBI" id="CHEBI:78442"/>
        <dbReference type="ChEBI" id="CHEBI:78530"/>
        <dbReference type="ChEBI" id="CHEBI:456215"/>
        <dbReference type="EC" id="6.1.1.10"/>
    </reaction>
</comment>
<comment type="caution">
    <text evidence="13">The sequence shown here is derived from an EMBL/GenBank/DDBJ whole genome shotgun (WGS) entry which is preliminary data.</text>
</comment>
<dbReference type="Pfam" id="PF09334">
    <property type="entry name" value="tRNA-synt_1g"/>
    <property type="match status" value="1"/>
</dbReference>
<dbReference type="OrthoDB" id="24670at2759"/>
<evidence type="ECO:0000313" key="14">
    <source>
        <dbReference type="Proteomes" id="UP000238350"/>
    </source>
</evidence>
<evidence type="ECO:0000256" key="5">
    <source>
        <dbReference type="ARBA" id="ARBA00022840"/>
    </source>
</evidence>
<evidence type="ECO:0000256" key="2">
    <source>
        <dbReference type="ARBA" id="ARBA00012838"/>
    </source>
</evidence>
<name>A0A2T0FLE6_9ASCO</name>
<dbReference type="PANTHER" id="PTHR43326:SF1">
    <property type="entry name" value="METHIONINE--TRNA LIGASE, MITOCHONDRIAL"/>
    <property type="match status" value="1"/>
</dbReference>
<dbReference type="CDD" id="cd00814">
    <property type="entry name" value="MetRS_core"/>
    <property type="match status" value="1"/>
</dbReference>
<dbReference type="GO" id="GO:0004825">
    <property type="term" value="F:methionine-tRNA ligase activity"/>
    <property type="evidence" value="ECO:0007669"/>
    <property type="project" value="UniProtKB-EC"/>
</dbReference>
<feature type="domain" description="Methionyl-tRNA synthetase anticodon-binding" evidence="12">
    <location>
        <begin position="380"/>
        <end position="473"/>
    </location>
</feature>
<dbReference type="Gene3D" id="2.170.220.10">
    <property type="match status" value="1"/>
</dbReference>
<evidence type="ECO:0000256" key="3">
    <source>
        <dbReference type="ARBA" id="ARBA00022598"/>
    </source>
</evidence>
<evidence type="ECO:0000256" key="6">
    <source>
        <dbReference type="ARBA" id="ARBA00022917"/>
    </source>
</evidence>
<keyword evidence="14" id="KW-1185">Reference proteome</keyword>
<dbReference type="Gene3D" id="3.40.50.620">
    <property type="entry name" value="HUPs"/>
    <property type="match status" value="1"/>
</dbReference>
<protein>
    <recommendedName>
        <fullName evidence="9">Probable methionine--tRNA ligase, mitochondrial</fullName>
        <ecNumber evidence="2">6.1.1.10</ecNumber>
    </recommendedName>
</protein>
<keyword evidence="4 10" id="KW-0547">Nucleotide-binding</keyword>
<reference evidence="13 14" key="1">
    <citation type="submission" date="2017-04" db="EMBL/GenBank/DDBJ databases">
        <title>Genome sequencing of [Candida] sorbophila.</title>
        <authorList>
            <person name="Ahn J.O."/>
        </authorList>
    </citation>
    <scope>NUCLEOTIDE SEQUENCE [LARGE SCALE GENOMIC DNA]</scope>
    <source>
        <strain evidence="13 14">DS02</strain>
    </source>
</reference>
<dbReference type="SUPFAM" id="SSF52374">
    <property type="entry name" value="Nucleotidylyl transferase"/>
    <property type="match status" value="1"/>
</dbReference>
<evidence type="ECO:0000256" key="9">
    <source>
        <dbReference type="ARBA" id="ARBA00068817"/>
    </source>
</evidence>
<keyword evidence="6 10" id="KW-0648">Protein biosynthesis</keyword>